<keyword evidence="3" id="KW-1185">Reference proteome</keyword>
<protein>
    <recommendedName>
        <fullName evidence="4">KAP family P-loop domain protein</fullName>
    </recommendedName>
</protein>
<organism evidence="2 3">
    <name type="scientific">Lignipirellula cremea</name>
    <dbReference type="NCBI Taxonomy" id="2528010"/>
    <lineage>
        <taxon>Bacteria</taxon>
        <taxon>Pseudomonadati</taxon>
        <taxon>Planctomycetota</taxon>
        <taxon>Planctomycetia</taxon>
        <taxon>Pirellulales</taxon>
        <taxon>Pirellulaceae</taxon>
        <taxon>Lignipirellula</taxon>
    </lineage>
</organism>
<proteinExistence type="predicted"/>
<keyword evidence="1" id="KW-1133">Transmembrane helix</keyword>
<evidence type="ECO:0000313" key="2">
    <source>
        <dbReference type="EMBL" id="QDU93893.1"/>
    </source>
</evidence>
<reference evidence="2 3" key="1">
    <citation type="submission" date="2019-02" db="EMBL/GenBank/DDBJ databases">
        <title>Deep-cultivation of Planctomycetes and their phenomic and genomic characterization uncovers novel biology.</title>
        <authorList>
            <person name="Wiegand S."/>
            <person name="Jogler M."/>
            <person name="Boedeker C."/>
            <person name="Pinto D."/>
            <person name="Vollmers J."/>
            <person name="Rivas-Marin E."/>
            <person name="Kohn T."/>
            <person name="Peeters S.H."/>
            <person name="Heuer A."/>
            <person name="Rast P."/>
            <person name="Oberbeckmann S."/>
            <person name="Bunk B."/>
            <person name="Jeske O."/>
            <person name="Meyerdierks A."/>
            <person name="Storesund J.E."/>
            <person name="Kallscheuer N."/>
            <person name="Luecker S."/>
            <person name="Lage O.M."/>
            <person name="Pohl T."/>
            <person name="Merkel B.J."/>
            <person name="Hornburger P."/>
            <person name="Mueller R.-W."/>
            <person name="Bruemmer F."/>
            <person name="Labrenz M."/>
            <person name="Spormann A.M."/>
            <person name="Op den Camp H."/>
            <person name="Overmann J."/>
            <person name="Amann R."/>
            <person name="Jetten M.S.M."/>
            <person name="Mascher T."/>
            <person name="Medema M.H."/>
            <person name="Devos D.P."/>
            <person name="Kaster A.-K."/>
            <person name="Ovreas L."/>
            <person name="Rohde M."/>
            <person name="Galperin M.Y."/>
            <person name="Jogler C."/>
        </authorList>
    </citation>
    <scope>NUCLEOTIDE SEQUENCE [LARGE SCALE GENOMIC DNA]</scope>
    <source>
        <strain evidence="2 3">Pla85_3_4</strain>
    </source>
</reference>
<name>A0A518DPY7_9BACT</name>
<evidence type="ECO:0000313" key="3">
    <source>
        <dbReference type="Proteomes" id="UP000317648"/>
    </source>
</evidence>
<keyword evidence="1" id="KW-0812">Transmembrane</keyword>
<dbReference type="RefSeq" id="WP_145051372.1">
    <property type="nucleotide sequence ID" value="NZ_CP036433.1"/>
</dbReference>
<gene>
    <name evidence="2" type="ORF">Pla8534_16780</name>
</gene>
<dbReference type="KEGG" id="lcre:Pla8534_16780"/>
<keyword evidence="1" id="KW-0472">Membrane</keyword>
<feature type="transmembrane region" description="Helical" evidence="1">
    <location>
        <begin position="236"/>
        <end position="255"/>
    </location>
</feature>
<sequence length="500" mass="57762">MKIKQFLEHHHIERNPFAEEDAQTDPVFKELCIQVVYHPAWDKVYGDPSEPSTAVVFGEKGSGKTAMRLQIANHAEEYNRTHPDSKLYILHYDDFNPFLDRFRQHVGPRKKADKVLAQWRLWDHMDAILSIGVTGLVDRVLGVKQPSKMVHGDVDTERLDQMDRHQKRDLLLLAAYYDQSVAQTSKMRWERLRKRLNFGVWGTQVLPAVGFAWTVAIVTLLIAMAMNGMNAGMHSLWLYPLLVALGWIPWVVRFVQHWSLASGVARHVRTGNHDVHALRKILMNFTRSELTAQPAPDKDRTDDRYELLAKFQGLLQELGYHGILVLIDRVDEPHLINGSAELMKALVWPMLDNKFLKHPGLGLKLMLPIELSRFVEREEREFYQRARLDKQNMIRSFQWTGEALYDVANARMRACAEGGAKVDLSDMFDEKLTHRRLVDSLRSLRVPRHLFKFLYRLLVDHCNSHSEAEPQWRISGETFESALAVYLRDQDSFDRGVGAG</sequence>
<feature type="transmembrane region" description="Helical" evidence="1">
    <location>
        <begin position="196"/>
        <end position="224"/>
    </location>
</feature>
<dbReference type="EMBL" id="CP036433">
    <property type="protein sequence ID" value="QDU93893.1"/>
    <property type="molecule type" value="Genomic_DNA"/>
</dbReference>
<accession>A0A518DPY7</accession>
<dbReference type="OrthoDB" id="208020at2"/>
<evidence type="ECO:0000256" key="1">
    <source>
        <dbReference type="SAM" id="Phobius"/>
    </source>
</evidence>
<evidence type="ECO:0008006" key="4">
    <source>
        <dbReference type="Google" id="ProtNLM"/>
    </source>
</evidence>
<dbReference type="Proteomes" id="UP000317648">
    <property type="component" value="Chromosome"/>
</dbReference>
<dbReference type="AlphaFoldDB" id="A0A518DPY7"/>